<dbReference type="Proteomes" id="UP000298652">
    <property type="component" value="Chromosome 2"/>
</dbReference>
<sequence length="117" mass="12514">MPGRREAGGSGSGGIGLNGGRWGKQEGRGGRPCRPQRLARVVAPSSSSSSSGYGLGIWMPAKCHLLPLSAYELSSVGVQKPEESQCVPPEYKSQPKQYTYLCFFKTQSTGSSFMQLI</sequence>
<evidence type="ECO:0000313" key="2">
    <source>
        <dbReference type="EMBL" id="TKW35968.1"/>
    </source>
</evidence>
<gene>
    <name evidence="2" type="ORF">SEVIR_2G410500v2</name>
</gene>
<evidence type="ECO:0000313" key="3">
    <source>
        <dbReference type="Proteomes" id="UP000298652"/>
    </source>
</evidence>
<dbReference type="EMBL" id="CM016553">
    <property type="protein sequence ID" value="TKW35968.1"/>
    <property type="molecule type" value="Genomic_DNA"/>
</dbReference>
<dbReference type="AlphaFoldDB" id="A0A4U6W0R4"/>
<feature type="compositionally biased region" description="Gly residues" evidence="1">
    <location>
        <begin position="8"/>
        <end position="22"/>
    </location>
</feature>
<name>A0A4U6W0R4_SETVI</name>
<protein>
    <submittedName>
        <fullName evidence="2">Uncharacterized protein</fullName>
    </submittedName>
</protein>
<feature type="region of interest" description="Disordered" evidence="1">
    <location>
        <begin position="1"/>
        <end position="52"/>
    </location>
</feature>
<proteinExistence type="predicted"/>
<accession>A0A4U6W0R4</accession>
<keyword evidence="3" id="KW-1185">Reference proteome</keyword>
<organism evidence="2 3">
    <name type="scientific">Setaria viridis</name>
    <name type="common">Green bristlegrass</name>
    <name type="synonym">Setaria italica subsp. viridis</name>
    <dbReference type="NCBI Taxonomy" id="4556"/>
    <lineage>
        <taxon>Eukaryota</taxon>
        <taxon>Viridiplantae</taxon>
        <taxon>Streptophyta</taxon>
        <taxon>Embryophyta</taxon>
        <taxon>Tracheophyta</taxon>
        <taxon>Spermatophyta</taxon>
        <taxon>Magnoliopsida</taxon>
        <taxon>Liliopsida</taxon>
        <taxon>Poales</taxon>
        <taxon>Poaceae</taxon>
        <taxon>PACMAD clade</taxon>
        <taxon>Panicoideae</taxon>
        <taxon>Panicodae</taxon>
        <taxon>Paniceae</taxon>
        <taxon>Cenchrinae</taxon>
        <taxon>Setaria</taxon>
    </lineage>
</organism>
<dbReference type="Gramene" id="TKW35968">
    <property type="protein sequence ID" value="TKW35968"/>
    <property type="gene ID" value="SEVIR_2G410500v2"/>
</dbReference>
<reference evidence="2" key="1">
    <citation type="submission" date="2019-03" db="EMBL/GenBank/DDBJ databases">
        <title>WGS assembly of Setaria viridis.</title>
        <authorList>
            <person name="Huang P."/>
            <person name="Jenkins J."/>
            <person name="Grimwood J."/>
            <person name="Barry K."/>
            <person name="Healey A."/>
            <person name="Mamidi S."/>
            <person name="Sreedasyam A."/>
            <person name="Shu S."/>
            <person name="Feldman M."/>
            <person name="Wu J."/>
            <person name="Yu Y."/>
            <person name="Chen C."/>
            <person name="Johnson J."/>
            <person name="Rokhsar D."/>
            <person name="Baxter I."/>
            <person name="Schmutz J."/>
            <person name="Brutnell T."/>
            <person name="Kellogg E."/>
        </authorList>
    </citation>
    <scope>NUCLEOTIDE SEQUENCE [LARGE SCALE GENOMIC DNA]</scope>
</reference>
<evidence type="ECO:0000256" key="1">
    <source>
        <dbReference type="SAM" id="MobiDB-lite"/>
    </source>
</evidence>